<organism evidence="1 2">
    <name type="scientific">Portunus trituberculatus</name>
    <name type="common">Swimming crab</name>
    <name type="synonym">Neptunus trituberculatus</name>
    <dbReference type="NCBI Taxonomy" id="210409"/>
    <lineage>
        <taxon>Eukaryota</taxon>
        <taxon>Metazoa</taxon>
        <taxon>Ecdysozoa</taxon>
        <taxon>Arthropoda</taxon>
        <taxon>Crustacea</taxon>
        <taxon>Multicrustacea</taxon>
        <taxon>Malacostraca</taxon>
        <taxon>Eumalacostraca</taxon>
        <taxon>Eucarida</taxon>
        <taxon>Decapoda</taxon>
        <taxon>Pleocyemata</taxon>
        <taxon>Brachyura</taxon>
        <taxon>Eubrachyura</taxon>
        <taxon>Portunoidea</taxon>
        <taxon>Portunidae</taxon>
        <taxon>Portuninae</taxon>
        <taxon>Portunus</taxon>
    </lineage>
</organism>
<dbReference type="EMBL" id="VSRR010042894">
    <property type="protein sequence ID" value="MPC76232.1"/>
    <property type="molecule type" value="Genomic_DNA"/>
</dbReference>
<evidence type="ECO:0000313" key="1">
    <source>
        <dbReference type="EMBL" id="MPC76232.1"/>
    </source>
</evidence>
<dbReference type="Proteomes" id="UP000324222">
    <property type="component" value="Unassembled WGS sequence"/>
</dbReference>
<gene>
    <name evidence="1" type="ORF">E2C01_070639</name>
</gene>
<reference evidence="1 2" key="1">
    <citation type="submission" date="2019-05" db="EMBL/GenBank/DDBJ databases">
        <title>Another draft genome of Portunus trituberculatus and its Hox gene families provides insights of decapod evolution.</title>
        <authorList>
            <person name="Jeong J.-H."/>
            <person name="Song I."/>
            <person name="Kim S."/>
            <person name="Choi T."/>
            <person name="Kim D."/>
            <person name="Ryu S."/>
            <person name="Kim W."/>
        </authorList>
    </citation>
    <scope>NUCLEOTIDE SEQUENCE [LARGE SCALE GENOMIC DNA]</scope>
    <source>
        <tissue evidence="1">Muscle</tissue>
    </source>
</reference>
<evidence type="ECO:0000313" key="2">
    <source>
        <dbReference type="Proteomes" id="UP000324222"/>
    </source>
</evidence>
<name>A0A5B7HXU2_PORTR</name>
<protein>
    <submittedName>
        <fullName evidence="1">Uncharacterized protein</fullName>
    </submittedName>
</protein>
<proteinExistence type="predicted"/>
<keyword evidence="2" id="KW-1185">Reference proteome</keyword>
<accession>A0A5B7HXU2</accession>
<dbReference type="AlphaFoldDB" id="A0A5B7HXU2"/>
<comment type="caution">
    <text evidence="1">The sequence shown here is derived from an EMBL/GenBank/DDBJ whole genome shotgun (WGS) entry which is preliminary data.</text>
</comment>
<sequence>MKRLKAQRKKLAVKVKGMARKAPVGILEEYMWEALFSFRTLVAQAILLTVVPILGPISPPKRIFVVTTWNLGIMVTCR</sequence>